<feature type="transmembrane region" description="Helical" evidence="1">
    <location>
        <begin position="82"/>
        <end position="99"/>
    </location>
</feature>
<dbReference type="KEGG" id="psty:BFS30_17325"/>
<feature type="transmembrane region" description="Helical" evidence="1">
    <location>
        <begin position="111"/>
        <end position="128"/>
    </location>
</feature>
<keyword evidence="1" id="KW-0472">Membrane</keyword>
<feature type="transmembrane region" description="Helical" evidence="1">
    <location>
        <begin position="49"/>
        <end position="70"/>
    </location>
</feature>
<feature type="transmembrane region" description="Helical" evidence="1">
    <location>
        <begin position="180"/>
        <end position="201"/>
    </location>
</feature>
<gene>
    <name evidence="2" type="ORF">BFS30_17325</name>
</gene>
<keyword evidence="3" id="KW-1185">Reference proteome</keyword>
<evidence type="ECO:0000256" key="1">
    <source>
        <dbReference type="SAM" id="Phobius"/>
    </source>
</evidence>
<dbReference type="Pfam" id="PF13687">
    <property type="entry name" value="DUF4153"/>
    <property type="match status" value="1"/>
</dbReference>
<dbReference type="AlphaFoldDB" id="A0A1D7QJD5"/>
<name>A0A1D7QJD5_9SPHI</name>
<feature type="transmembrane region" description="Helical" evidence="1">
    <location>
        <begin position="20"/>
        <end position="37"/>
    </location>
</feature>
<dbReference type="OrthoDB" id="9809196at2"/>
<keyword evidence="1" id="KW-0812">Transmembrane</keyword>
<sequence>MKLPSIHALGLSIKQVLLRFPLQVFSSIIATLAWFYLAGSREGELREEYLYKIILIANLSLTLLLAGDLYAEVNLYNGRKKWGLRIVGLMICIGLYFLLYPIRFVADIYRVAFLMAAAHLLVAFSPFIRKGNLNGFWQFNKTLFLRFLTSGLYASVLYAGLAIALVAVDGLFNANINSSAYVRLMALVFAGFMTIFFLSGIPEDFEALEKEDFYPKALKIFTQYVLIPLMTIYLGILLVYELKIIINWQLPKGLVSSLILGYAVFGILSLLLIYPIREKAGNGWIKLFSRFFYVMMLPLLALLLLAIWKRVGNYGITESRYVLMVLSLWLFFVTVYFLFSKTQNIKIIPVSLCVLSLLAIYGPQSASSVSRYAQVKRLKMLFASKKEKDVAQREDVIRYLVGRHGLSVLQPFTKVKLDAVETRMEQRVTGTDAYRIKYDKIDTALALLHVKKGWADSDNKLLSFITEGTKTLSIKGYDFMVEVNSFQRDGKKQLNGIPLLIKTESSDLVLKVELGTDIRTEFDVLPIMTALKSMYTFNKNGRLQAIAGFSDTYDVPQNLMSITRKFDRYDLTFLVSSMKFYEKTAENRKDNWSNFSGYLLIRVK</sequence>
<dbReference type="EMBL" id="CP017141">
    <property type="protein sequence ID" value="AOM78781.1"/>
    <property type="molecule type" value="Genomic_DNA"/>
</dbReference>
<evidence type="ECO:0000313" key="2">
    <source>
        <dbReference type="EMBL" id="AOM78781.1"/>
    </source>
</evidence>
<keyword evidence="1" id="KW-1133">Transmembrane helix</keyword>
<evidence type="ECO:0000313" key="3">
    <source>
        <dbReference type="Proteomes" id="UP000094313"/>
    </source>
</evidence>
<dbReference type="InterPro" id="IPR025291">
    <property type="entry name" value="DUF4153"/>
</dbReference>
<reference evidence="2 3" key="1">
    <citation type="submission" date="2016-08" db="EMBL/GenBank/DDBJ databases">
        <authorList>
            <person name="Seilhamer J.J."/>
        </authorList>
    </citation>
    <scope>NUCLEOTIDE SEQUENCE [LARGE SCALE GENOMIC DNA]</scope>
    <source>
        <strain evidence="2 3">DX4</strain>
    </source>
</reference>
<protein>
    <submittedName>
        <fullName evidence="2">DUF4153 domain-containing protein</fullName>
    </submittedName>
</protein>
<feature type="transmembrane region" description="Helical" evidence="1">
    <location>
        <begin position="320"/>
        <end position="339"/>
    </location>
</feature>
<feature type="transmembrane region" description="Helical" evidence="1">
    <location>
        <begin position="221"/>
        <end position="242"/>
    </location>
</feature>
<organism evidence="2 3">
    <name type="scientific">Pedobacter steynii</name>
    <dbReference type="NCBI Taxonomy" id="430522"/>
    <lineage>
        <taxon>Bacteria</taxon>
        <taxon>Pseudomonadati</taxon>
        <taxon>Bacteroidota</taxon>
        <taxon>Sphingobacteriia</taxon>
        <taxon>Sphingobacteriales</taxon>
        <taxon>Sphingobacteriaceae</taxon>
        <taxon>Pedobacter</taxon>
    </lineage>
</organism>
<dbReference type="Proteomes" id="UP000094313">
    <property type="component" value="Chromosome"/>
</dbReference>
<proteinExistence type="predicted"/>
<feature type="transmembrane region" description="Helical" evidence="1">
    <location>
        <begin position="148"/>
        <end position="168"/>
    </location>
</feature>
<accession>A0A1D7QJD5</accession>
<feature type="transmembrane region" description="Helical" evidence="1">
    <location>
        <begin position="288"/>
        <end position="308"/>
    </location>
</feature>
<feature type="transmembrane region" description="Helical" evidence="1">
    <location>
        <begin position="254"/>
        <end position="276"/>
    </location>
</feature>